<dbReference type="InterPro" id="IPR032174">
    <property type="entry name" value="Aquarius_N"/>
</dbReference>
<feature type="domain" description="RNA helicase aquarius N-terminal" evidence="2">
    <location>
        <begin position="36"/>
        <end position="352"/>
    </location>
</feature>
<dbReference type="Proteomes" id="UP000789508">
    <property type="component" value="Unassembled WGS sequence"/>
</dbReference>
<feature type="region of interest" description="Disordered" evidence="1">
    <location>
        <begin position="1"/>
        <end position="24"/>
    </location>
</feature>
<evidence type="ECO:0000256" key="1">
    <source>
        <dbReference type="SAM" id="MobiDB-lite"/>
    </source>
</evidence>
<evidence type="ECO:0000313" key="3">
    <source>
        <dbReference type="EMBL" id="CAG8535056.1"/>
    </source>
</evidence>
<accession>A0A9N9ALN5</accession>
<name>A0A9N9ALN5_9GLOM</name>
<organism evidence="3 4">
    <name type="scientific">Ambispora leptoticha</name>
    <dbReference type="NCBI Taxonomy" id="144679"/>
    <lineage>
        <taxon>Eukaryota</taxon>
        <taxon>Fungi</taxon>
        <taxon>Fungi incertae sedis</taxon>
        <taxon>Mucoromycota</taxon>
        <taxon>Glomeromycotina</taxon>
        <taxon>Glomeromycetes</taxon>
        <taxon>Archaeosporales</taxon>
        <taxon>Ambisporaceae</taxon>
        <taxon>Ambispora</taxon>
    </lineage>
</organism>
<dbReference type="OrthoDB" id="1879at2759"/>
<reference evidence="3" key="1">
    <citation type="submission" date="2021-06" db="EMBL/GenBank/DDBJ databases">
        <authorList>
            <person name="Kallberg Y."/>
            <person name="Tangrot J."/>
            <person name="Rosling A."/>
        </authorList>
    </citation>
    <scope>NUCLEOTIDE SEQUENCE</scope>
    <source>
        <strain evidence="3">FL130A</strain>
    </source>
</reference>
<evidence type="ECO:0000259" key="2">
    <source>
        <dbReference type="Pfam" id="PF16399"/>
    </source>
</evidence>
<feature type="non-terminal residue" evidence="3">
    <location>
        <position position="352"/>
    </location>
</feature>
<dbReference type="EMBL" id="CAJVPS010001356">
    <property type="protein sequence ID" value="CAG8535056.1"/>
    <property type="molecule type" value="Genomic_DNA"/>
</dbReference>
<gene>
    <name evidence="3" type="ORF">ALEPTO_LOCUS5129</name>
</gene>
<comment type="caution">
    <text evidence="3">The sequence shown here is derived from an EMBL/GenBank/DDBJ whole genome shotgun (WGS) entry which is preliminary data.</text>
</comment>
<sequence>MAESRQTTLPPHAPPTESTRTGLYHPTLTEIQQDSISKLAEEHWAHKDPESRKWDASVVEKIYYKELQETGFATKKLMLLEFSQYLEKYLWTNFDASKASLAHVLLIVLMVNEKFRERVSAWDSFMNMPAQFPEFFSRVLHLSVSPLVDNLTLQVRRFILIFLIHAFQSLENNLVRKECLRLVPISIWHCLSTPERREAEFRMNKELKDTWARVIKKYRAAEGAHKQKLEFERSWLAELLKGFVSILYSIPETGPTNDDAVAYCERFLEFLIDLEAQLPTRRFFNTLLDDLQIVVLCRLAPIVRRKEGSELFLQLLETLKFYAGFEINDFDGSALADDEMTAIHCKKLTELQ</sequence>
<keyword evidence="4" id="KW-1185">Reference proteome</keyword>
<dbReference type="AlphaFoldDB" id="A0A9N9ALN5"/>
<proteinExistence type="predicted"/>
<evidence type="ECO:0000313" key="4">
    <source>
        <dbReference type="Proteomes" id="UP000789508"/>
    </source>
</evidence>
<dbReference type="Pfam" id="PF16399">
    <property type="entry name" value="Aquarius_N_1st"/>
    <property type="match status" value="1"/>
</dbReference>
<protein>
    <submittedName>
        <fullName evidence="3">9532_t:CDS:1</fullName>
    </submittedName>
</protein>